<comment type="subunit">
    <text evidence="7">The complex comprises the extracytoplasmic solute receptor protein and the two transmembrane proteins.</text>
</comment>
<evidence type="ECO:0000256" key="5">
    <source>
        <dbReference type="ARBA" id="ARBA00022989"/>
    </source>
</evidence>
<dbReference type="InterPro" id="IPR004681">
    <property type="entry name" value="TRAP_DctM"/>
</dbReference>
<evidence type="ECO:0000313" key="9">
    <source>
        <dbReference type="EMBL" id="MCI0756940.1"/>
    </source>
</evidence>
<sequence length="430" mass="44791">MGLLILFGVFVLGIVSGVPVAFTLGLAALCGFLYEGLSPAVAFQQMTAGMSMFSLLAIPFFIFAGEIMLHGGIARRLVGLAGAAVGWMRGGLGIVDVSTSMLFGGISGSAVADTSATGTILIPAMKAKGYGVDYAVSVTVTSSIAGILIPPSHNMILYSLAAGGGISVTALFIAGIVPGLMMCLGLGIAAYVVAVRRGYPSEGWAGFRHLAWTFVDALPGLMTAVIILGGVLSGVFTVTESAAFGAIWAVLVTLLVYRNLSWENFLVAVAASVRTTAVVFLLVGTATAFAYLLALYGFADMLTRGMLAISDNPIVILLMINVCLLLLGCVMDMAALILITTPIFLPVVQQIGMDPVQFGMVMMMNLGMGLTTPPVGAVLFVGCAIGKIRIEQVMRTILPFYFAIMLALALTTYWPAVSLTLPRLLLGYGA</sequence>
<accession>A0ABS9WDG1</accession>
<evidence type="ECO:0000256" key="7">
    <source>
        <dbReference type="RuleBase" id="RU369079"/>
    </source>
</evidence>
<feature type="transmembrane region" description="Helical" evidence="7">
    <location>
        <begin position="101"/>
        <end position="124"/>
    </location>
</feature>
<comment type="similarity">
    <text evidence="7">Belongs to the TRAP transporter large permease family.</text>
</comment>
<dbReference type="NCBIfam" id="TIGR00786">
    <property type="entry name" value="dctM"/>
    <property type="match status" value="1"/>
</dbReference>
<keyword evidence="2" id="KW-1003">Cell membrane</keyword>
<keyword evidence="3 7" id="KW-0997">Cell inner membrane</keyword>
<reference evidence="9 10" key="1">
    <citation type="submission" date="2022-03" db="EMBL/GenBank/DDBJ databases">
        <title>Complete genome analysis of Roseomonas KG 17.1 : a prolific producer of plant growth promoters.</title>
        <authorList>
            <person name="Saadouli I."/>
            <person name="Najjari A."/>
            <person name="Mosbah A."/>
            <person name="Ouzari H.I."/>
        </authorList>
    </citation>
    <scope>NUCLEOTIDE SEQUENCE [LARGE SCALE GENOMIC DNA]</scope>
    <source>
        <strain evidence="9 10">KG17-1</strain>
    </source>
</reference>
<keyword evidence="4 7" id="KW-0812">Transmembrane</keyword>
<feature type="transmembrane region" description="Helical" evidence="7">
    <location>
        <begin position="397"/>
        <end position="416"/>
    </location>
</feature>
<feature type="transmembrane region" description="Helical" evidence="7">
    <location>
        <begin position="277"/>
        <end position="302"/>
    </location>
</feature>
<feature type="transmembrane region" description="Helical" evidence="7">
    <location>
        <begin position="359"/>
        <end position="385"/>
    </location>
</feature>
<dbReference type="PANTHER" id="PTHR33362">
    <property type="entry name" value="SIALIC ACID TRAP TRANSPORTER PERMEASE PROTEIN SIAT-RELATED"/>
    <property type="match status" value="1"/>
</dbReference>
<evidence type="ECO:0000256" key="3">
    <source>
        <dbReference type="ARBA" id="ARBA00022519"/>
    </source>
</evidence>
<feature type="domain" description="TRAP C4-dicarboxylate transport system permease DctM subunit" evidence="8">
    <location>
        <begin position="7"/>
        <end position="416"/>
    </location>
</feature>
<comment type="caution">
    <text evidence="9">The sequence shown here is derived from an EMBL/GenBank/DDBJ whole genome shotgun (WGS) entry which is preliminary data.</text>
</comment>
<feature type="transmembrane region" description="Helical" evidence="7">
    <location>
        <begin position="131"/>
        <end position="149"/>
    </location>
</feature>
<keyword evidence="10" id="KW-1185">Reference proteome</keyword>
<feature type="transmembrane region" description="Helical" evidence="7">
    <location>
        <begin position="77"/>
        <end position="95"/>
    </location>
</feature>
<keyword evidence="5 7" id="KW-1133">Transmembrane helix</keyword>
<comment type="subcellular location">
    <subcellularLocation>
        <location evidence="1 7">Cell inner membrane</location>
        <topology evidence="1 7">Multi-pass membrane protein</topology>
    </subcellularLocation>
</comment>
<dbReference type="Proteomes" id="UP001201985">
    <property type="component" value="Unassembled WGS sequence"/>
</dbReference>
<dbReference type="InterPro" id="IPR010656">
    <property type="entry name" value="DctM"/>
</dbReference>
<protein>
    <recommendedName>
        <fullName evidence="7">TRAP transporter large permease protein</fullName>
    </recommendedName>
</protein>
<gene>
    <name evidence="9" type="ORF">MON41_25220</name>
</gene>
<evidence type="ECO:0000313" key="10">
    <source>
        <dbReference type="Proteomes" id="UP001201985"/>
    </source>
</evidence>
<feature type="transmembrane region" description="Helical" evidence="7">
    <location>
        <begin position="43"/>
        <end position="65"/>
    </location>
</feature>
<evidence type="ECO:0000256" key="1">
    <source>
        <dbReference type="ARBA" id="ARBA00004429"/>
    </source>
</evidence>
<name>A0ABS9WDG1_9PROT</name>
<evidence type="ECO:0000256" key="2">
    <source>
        <dbReference type="ARBA" id="ARBA00022475"/>
    </source>
</evidence>
<feature type="transmembrane region" description="Helical" evidence="7">
    <location>
        <begin position="314"/>
        <end position="339"/>
    </location>
</feature>
<dbReference type="EMBL" id="JALBUU010000125">
    <property type="protein sequence ID" value="MCI0756940.1"/>
    <property type="molecule type" value="Genomic_DNA"/>
</dbReference>
<evidence type="ECO:0000256" key="6">
    <source>
        <dbReference type="ARBA" id="ARBA00023136"/>
    </source>
</evidence>
<dbReference type="PIRSF" id="PIRSF006066">
    <property type="entry name" value="HI0050"/>
    <property type="match status" value="1"/>
</dbReference>
<keyword evidence="6 7" id="KW-0472">Membrane</keyword>
<organism evidence="9 10">
    <name type="scientific">Teichococcus vastitatis</name>
    <dbReference type="NCBI Taxonomy" id="2307076"/>
    <lineage>
        <taxon>Bacteria</taxon>
        <taxon>Pseudomonadati</taxon>
        <taxon>Pseudomonadota</taxon>
        <taxon>Alphaproteobacteria</taxon>
        <taxon>Acetobacterales</taxon>
        <taxon>Roseomonadaceae</taxon>
        <taxon>Roseomonas</taxon>
    </lineage>
</organism>
<comment type="function">
    <text evidence="7">Part of the tripartite ATP-independent periplasmic (TRAP) transport system.</text>
</comment>
<evidence type="ECO:0000256" key="4">
    <source>
        <dbReference type="ARBA" id="ARBA00022692"/>
    </source>
</evidence>
<evidence type="ECO:0000259" key="8">
    <source>
        <dbReference type="Pfam" id="PF06808"/>
    </source>
</evidence>
<dbReference type="Pfam" id="PF06808">
    <property type="entry name" value="DctM"/>
    <property type="match status" value="1"/>
</dbReference>
<feature type="transmembrane region" description="Helical" evidence="7">
    <location>
        <begin position="238"/>
        <end position="257"/>
    </location>
</feature>
<keyword evidence="7" id="KW-0813">Transport</keyword>
<proteinExistence type="inferred from homology"/>
<comment type="caution">
    <text evidence="7">Lacks conserved residue(s) required for the propagation of feature annotation.</text>
</comment>
<feature type="transmembrane region" description="Helical" evidence="7">
    <location>
        <begin position="211"/>
        <end position="231"/>
    </location>
</feature>
<dbReference type="PANTHER" id="PTHR33362:SF2">
    <property type="entry name" value="TRAP TRANSPORTER LARGE PERMEASE PROTEIN"/>
    <property type="match status" value="1"/>
</dbReference>